<evidence type="ECO:0000256" key="3">
    <source>
        <dbReference type="ARBA" id="ARBA00022448"/>
    </source>
</evidence>
<dbReference type="RefSeq" id="WP_069480591.1">
    <property type="nucleotide sequence ID" value="NZ_JACUVP010000001.1"/>
</dbReference>
<protein>
    <submittedName>
        <fullName evidence="6">ABC transporter substrate-binding protein</fullName>
    </submittedName>
</protein>
<dbReference type="InterPro" id="IPR051313">
    <property type="entry name" value="Bact_iron-sidero_bind"/>
</dbReference>
<keyword evidence="3" id="KW-0813">Transport</keyword>
<dbReference type="Gene3D" id="3.40.50.1980">
    <property type="entry name" value="Nitrogenase molybdenum iron protein domain"/>
    <property type="match status" value="2"/>
</dbReference>
<dbReference type="EMBL" id="MECQ01000001">
    <property type="protein sequence ID" value="ODV55506.1"/>
    <property type="molecule type" value="Genomic_DNA"/>
</dbReference>
<dbReference type="GO" id="GO:0005886">
    <property type="term" value="C:plasma membrane"/>
    <property type="evidence" value="ECO:0007669"/>
    <property type="project" value="UniProtKB-SubCell"/>
</dbReference>
<evidence type="ECO:0000256" key="1">
    <source>
        <dbReference type="ARBA" id="ARBA00004193"/>
    </source>
</evidence>
<dbReference type="GO" id="GO:0030288">
    <property type="term" value="C:outer membrane-bounded periplasmic space"/>
    <property type="evidence" value="ECO:0007669"/>
    <property type="project" value="TreeGrafter"/>
</dbReference>
<organism evidence="6 7">
    <name type="scientific">Lysinibacillus fusiformis</name>
    <dbReference type="NCBI Taxonomy" id="28031"/>
    <lineage>
        <taxon>Bacteria</taxon>
        <taxon>Bacillati</taxon>
        <taxon>Bacillota</taxon>
        <taxon>Bacilli</taxon>
        <taxon>Bacillales</taxon>
        <taxon>Bacillaceae</taxon>
        <taxon>Lysinibacillus</taxon>
    </lineage>
</organism>
<dbReference type="InterPro" id="IPR002491">
    <property type="entry name" value="ABC_transptr_periplasmic_BD"/>
</dbReference>
<dbReference type="Proteomes" id="UP000094784">
    <property type="component" value="Unassembled WGS sequence"/>
</dbReference>
<dbReference type="Pfam" id="PF01497">
    <property type="entry name" value="Peripla_BP_2"/>
    <property type="match status" value="1"/>
</dbReference>
<dbReference type="PANTHER" id="PTHR30532:SF24">
    <property type="entry name" value="FERRIC ENTEROBACTIN-BINDING PERIPLASMIC PROTEIN FEPB"/>
    <property type="match status" value="1"/>
</dbReference>
<name>A0A1E4R4V7_9BACI</name>
<dbReference type="AlphaFoldDB" id="A0A1E4R4V7"/>
<evidence type="ECO:0000313" key="7">
    <source>
        <dbReference type="Proteomes" id="UP000094784"/>
    </source>
</evidence>
<sequence>MQKMKGLCFSLLLLAGILGGCHETPAVNKELSKKEEASFSTIQVNANDWPRTIKDALGKEIVIEKKPEKIASLWYFYPEILVALGEPPAASTDKEYLSSLAYLNGKLDSTEELGDKLSPSIEKTLSIEPDFILATEHHEKLYESLEKIAPVITFKYQDIYEDWQYGLRTVAEIIGKEDEAEKVIEKMMQAITTGREDLKTIEGESVALIVSWDGKTFNVLGEDNPVYTLAFDKERGLGLSPDTTFNGKSNQFSAFEGISTIRADHIFLIGDITKKETLMSELNQNNVWNNMNAVKKGNIYLMDTSAITGGPLAIEYALQNITNALQKH</sequence>
<comment type="subcellular location">
    <subcellularLocation>
        <location evidence="1">Cell membrane</location>
        <topology evidence="1">Lipid-anchor</topology>
    </subcellularLocation>
</comment>
<dbReference type="PROSITE" id="PS51257">
    <property type="entry name" value="PROKAR_LIPOPROTEIN"/>
    <property type="match status" value="1"/>
</dbReference>
<dbReference type="SUPFAM" id="SSF53807">
    <property type="entry name" value="Helical backbone' metal receptor"/>
    <property type="match status" value="1"/>
</dbReference>
<evidence type="ECO:0000256" key="2">
    <source>
        <dbReference type="ARBA" id="ARBA00008814"/>
    </source>
</evidence>
<dbReference type="PROSITE" id="PS50983">
    <property type="entry name" value="FE_B12_PBP"/>
    <property type="match status" value="1"/>
</dbReference>
<gene>
    <name evidence="6" type="ORF">BG258_06115</name>
</gene>
<dbReference type="GO" id="GO:1901678">
    <property type="term" value="P:iron coordination entity transport"/>
    <property type="evidence" value="ECO:0007669"/>
    <property type="project" value="UniProtKB-ARBA"/>
</dbReference>
<proteinExistence type="inferred from homology"/>
<evidence type="ECO:0000259" key="5">
    <source>
        <dbReference type="PROSITE" id="PS50983"/>
    </source>
</evidence>
<dbReference type="PANTHER" id="PTHR30532">
    <property type="entry name" value="IRON III DICITRATE-BINDING PERIPLASMIC PROTEIN"/>
    <property type="match status" value="1"/>
</dbReference>
<evidence type="ECO:0000256" key="4">
    <source>
        <dbReference type="ARBA" id="ARBA00022729"/>
    </source>
</evidence>
<accession>A0A1E4R4V7</accession>
<reference evidence="6 7" key="1">
    <citation type="submission" date="2016-09" db="EMBL/GenBank/DDBJ databases">
        <title>Draft genome sequence of the soil isolate, Lysinibacillus fusiformis M5, a potential hypoxanthine producer.</title>
        <authorList>
            <person name="Gallegos-Monterrosa R."/>
            <person name="Maroti G."/>
            <person name="Balint B."/>
            <person name="Kovacs A.T."/>
        </authorList>
    </citation>
    <scope>NUCLEOTIDE SEQUENCE [LARGE SCALE GENOMIC DNA]</scope>
    <source>
        <strain evidence="6 7">M5</strain>
    </source>
</reference>
<evidence type="ECO:0000313" key="6">
    <source>
        <dbReference type="EMBL" id="ODV55506.1"/>
    </source>
</evidence>
<comment type="caution">
    <text evidence="6">The sequence shown here is derived from an EMBL/GenBank/DDBJ whole genome shotgun (WGS) entry which is preliminary data.</text>
</comment>
<comment type="similarity">
    <text evidence="2">Belongs to the bacterial solute-binding protein 8 family.</text>
</comment>
<dbReference type="OrthoDB" id="9793175at2"/>
<keyword evidence="4" id="KW-0732">Signal</keyword>
<feature type="domain" description="Fe/B12 periplasmic-binding" evidence="5">
    <location>
        <begin position="69"/>
        <end position="328"/>
    </location>
</feature>